<dbReference type="InterPro" id="IPR049177">
    <property type="entry name" value="MgtC_SapB_SrpB_YhiD_N"/>
</dbReference>
<keyword evidence="1" id="KW-1133">Transmembrane helix</keyword>
<accession>A0A3D9RS89</accession>
<dbReference type="RefSeq" id="WP_240324959.1">
    <property type="nucleotide sequence ID" value="NZ_QTTQ01000009.1"/>
</dbReference>
<feature type="transmembrane region" description="Helical" evidence="1">
    <location>
        <begin position="319"/>
        <end position="342"/>
    </location>
</feature>
<dbReference type="PANTHER" id="PTHR39084:SF1">
    <property type="entry name" value="DUF4010 DOMAIN-CONTAINING PROTEIN"/>
    <property type="match status" value="1"/>
</dbReference>
<feature type="transmembrane region" description="Helical" evidence="1">
    <location>
        <begin position="276"/>
        <end position="298"/>
    </location>
</feature>
<feature type="transmembrane region" description="Helical" evidence="1">
    <location>
        <begin position="74"/>
        <end position="95"/>
    </location>
</feature>
<feature type="transmembrane region" description="Helical" evidence="1">
    <location>
        <begin position="48"/>
        <end position="68"/>
    </location>
</feature>
<feature type="transmembrane region" description="Helical" evidence="1">
    <location>
        <begin position="411"/>
        <end position="430"/>
    </location>
</feature>
<dbReference type="PANTHER" id="PTHR39084">
    <property type="entry name" value="MEMBRANE PROTEIN-RELATED"/>
    <property type="match status" value="1"/>
</dbReference>
<evidence type="ECO:0000313" key="4">
    <source>
        <dbReference type="EMBL" id="REE82780.1"/>
    </source>
</evidence>
<feature type="transmembrane region" description="Helical" evidence="1">
    <location>
        <begin position="107"/>
        <end position="138"/>
    </location>
</feature>
<dbReference type="EMBL" id="QTTQ01000009">
    <property type="protein sequence ID" value="REE82780.1"/>
    <property type="molecule type" value="Genomic_DNA"/>
</dbReference>
<dbReference type="InterPro" id="IPR025105">
    <property type="entry name" value="DUF4010"/>
</dbReference>
<dbReference type="Pfam" id="PF02308">
    <property type="entry name" value="MgtC"/>
    <property type="match status" value="1"/>
</dbReference>
<dbReference type="Pfam" id="PF13194">
    <property type="entry name" value="DUF4010"/>
    <property type="match status" value="1"/>
</dbReference>
<protein>
    <submittedName>
        <fullName evidence="4">Uncharacterized membrane protein (DUF4010 family)</fullName>
    </submittedName>
</protein>
<reference evidence="4 5" key="1">
    <citation type="submission" date="2018-08" db="EMBL/GenBank/DDBJ databases">
        <title>Genomic Encyclopedia of Type Strains, Phase III (KMG-III): the genomes of soil and plant-associated and newly described type strains.</title>
        <authorList>
            <person name="Whitman W."/>
        </authorList>
    </citation>
    <scope>NUCLEOTIDE SEQUENCE [LARGE SCALE GENOMIC DNA]</scope>
    <source>
        <strain evidence="4 5">325-5</strain>
    </source>
</reference>
<keyword evidence="1" id="KW-0812">Transmembrane</keyword>
<feature type="transmembrane region" description="Helical" evidence="1">
    <location>
        <begin position="158"/>
        <end position="177"/>
    </location>
</feature>
<gene>
    <name evidence="4" type="ORF">BX611_0050</name>
</gene>
<feature type="transmembrane region" description="Helical" evidence="1">
    <location>
        <begin position="248"/>
        <end position="270"/>
    </location>
</feature>
<sequence length="431" mass="47437">MDDNFILQLENFELTQLDFLIRMLVTIGVGLVLGLEREFSQFSEKIEIFAGVRTFTLVALLGFLTALMGIIFTYWIFIAGFFSVVFIVAVSYWVTSQKGSIGGTTEFATILTFLLGALILVGNINASLALTVITVVLLSLKVKLRTIIGQLTQKELYAFVRFVVIALLILPFLPNNYFGPYNIINPREIGWIIVLTSGIGFVGYVLMKFLGANKGILLTSLFGGFVSSTVITLTFSKKSKENPSLSQNYAVGIFAAATIMVIRMFLWVYIFNSKMLNGLLLPLLIVFLTALGTTFFFYKKQVSKPNFNEKMKLLEDPLNIKNAVFFGIFYIGILMLISYASATYGAKGIYISSTLSALTDIDAIAISVSKLGGSTINFLTAQNAILLATLSNTIMKIGIAIWIGSKDLKKYVIIGYSFILIAGIVGFIILN</sequence>
<feature type="domain" description="MgtC/SapB/SrpB/YhiD N-terminal" evidence="2">
    <location>
        <begin position="24"/>
        <end position="145"/>
    </location>
</feature>
<feature type="transmembrane region" description="Helical" evidence="1">
    <location>
        <begin position="189"/>
        <end position="210"/>
    </location>
</feature>
<name>A0A3D9RS89_9FLAO</name>
<evidence type="ECO:0000259" key="2">
    <source>
        <dbReference type="Pfam" id="PF02308"/>
    </source>
</evidence>
<dbReference type="AlphaFoldDB" id="A0A3D9RS89"/>
<organism evidence="4 5">
    <name type="scientific">Lutibacter oceani</name>
    <dbReference type="NCBI Taxonomy" id="1853311"/>
    <lineage>
        <taxon>Bacteria</taxon>
        <taxon>Pseudomonadati</taxon>
        <taxon>Bacteroidota</taxon>
        <taxon>Flavobacteriia</taxon>
        <taxon>Flavobacteriales</taxon>
        <taxon>Flavobacteriaceae</taxon>
        <taxon>Lutibacter</taxon>
    </lineage>
</organism>
<keyword evidence="5" id="KW-1185">Reference proteome</keyword>
<comment type="caution">
    <text evidence="4">The sequence shown here is derived from an EMBL/GenBank/DDBJ whole genome shotgun (WGS) entry which is preliminary data.</text>
</comment>
<feature type="transmembrane region" description="Helical" evidence="1">
    <location>
        <begin position="216"/>
        <end position="236"/>
    </location>
</feature>
<evidence type="ECO:0000256" key="1">
    <source>
        <dbReference type="SAM" id="Phobius"/>
    </source>
</evidence>
<dbReference type="Proteomes" id="UP000256429">
    <property type="component" value="Unassembled WGS sequence"/>
</dbReference>
<proteinExistence type="predicted"/>
<evidence type="ECO:0000313" key="5">
    <source>
        <dbReference type="Proteomes" id="UP000256429"/>
    </source>
</evidence>
<feature type="transmembrane region" description="Helical" evidence="1">
    <location>
        <begin position="19"/>
        <end position="36"/>
    </location>
</feature>
<feature type="transmembrane region" description="Helical" evidence="1">
    <location>
        <begin position="384"/>
        <end position="405"/>
    </location>
</feature>
<keyword evidence="1" id="KW-0472">Membrane</keyword>
<feature type="domain" description="DUF4010" evidence="3">
    <location>
        <begin position="194"/>
        <end position="404"/>
    </location>
</feature>
<evidence type="ECO:0000259" key="3">
    <source>
        <dbReference type="Pfam" id="PF13194"/>
    </source>
</evidence>